<keyword evidence="2 3" id="KW-0378">Hydrolase</keyword>
<dbReference type="PANTHER" id="PTHR43213">
    <property type="entry name" value="BIFUNCTIONAL DTTP/UTP PYROPHOSPHATASE/METHYLTRANSFERASE PROTEIN-RELATED"/>
    <property type="match status" value="1"/>
</dbReference>
<name>A0A3E3EAZ7_9FIRM</name>
<dbReference type="EC" id="3.6.1.9" evidence="3"/>
<comment type="catalytic activity">
    <reaction evidence="3">
        <text>dTTP + H2O = dTMP + diphosphate + H(+)</text>
        <dbReference type="Rhea" id="RHEA:28534"/>
        <dbReference type="ChEBI" id="CHEBI:15377"/>
        <dbReference type="ChEBI" id="CHEBI:15378"/>
        <dbReference type="ChEBI" id="CHEBI:33019"/>
        <dbReference type="ChEBI" id="CHEBI:37568"/>
        <dbReference type="ChEBI" id="CHEBI:63528"/>
        <dbReference type="EC" id="3.6.1.9"/>
    </reaction>
</comment>
<dbReference type="EMBL" id="QUSL01000025">
    <property type="protein sequence ID" value="RGD82170.1"/>
    <property type="molecule type" value="Genomic_DNA"/>
</dbReference>
<feature type="site" description="Important for substrate specificity" evidence="3">
    <location>
        <position position="12"/>
    </location>
</feature>
<dbReference type="AlphaFoldDB" id="A0A3E3EAZ7"/>
<evidence type="ECO:0000313" key="4">
    <source>
        <dbReference type="EMBL" id="RGD82170.1"/>
    </source>
</evidence>
<organism evidence="4 5">
    <name type="scientific">Thomasclavelia ramosa</name>
    <dbReference type="NCBI Taxonomy" id="1547"/>
    <lineage>
        <taxon>Bacteria</taxon>
        <taxon>Bacillati</taxon>
        <taxon>Bacillota</taxon>
        <taxon>Erysipelotrichia</taxon>
        <taxon>Erysipelotrichales</taxon>
        <taxon>Coprobacillaceae</taxon>
        <taxon>Thomasclavelia</taxon>
    </lineage>
</organism>
<comment type="catalytic activity">
    <reaction evidence="3">
        <text>UTP + H2O = UMP + diphosphate + H(+)</text>
        <dbReference type="Rhea" id="RHEA:29395"/>
        <dbReference type="ChEBI" id="CHEBI:15377"/>
        <dbReference type="ChEBI" id="CHEBI:15378"/>
        <dbReference type="ChEBI" id="CHEBI:33019"/>
        <dbReference type="ChEBI" id="CHEBI:46398"/>
        <dbReference type="ChEBI" id="CHEBI:57865"/>
        <dbReference type="EC" id="3.6.1.9"/>
    </reaction>
</comment>
<comment type="cofactor">
    <cofactor evidence="1 3">
        <name>a divalent metal cation</name>
        <dbReference type="ChEBI" id="CHEBI:60240"/>
    </cofactor>
</comment>
<dbReference type="GO" id="GO:0009117">
    <property type="term" value="P:nucleotide metabolic process"/>
    <property type="evidence" value="ECO:0007669"/>
    <property type="project" value="UniProtKB-KW"/>
</dbReference>
<dbReference type="Proteomes" id="UP000261032">
    <property type="component" value="Unassembled WGS sequence"/>
</dbReference>
<dbReference type="HAMAP" id="MF_00528">
    <property type="entry name" value="Maf"/>
    <property type="match status" value="1"/>
</dbReference>
<comment type="function">
    <text evidence="3">Nucleoside triphosphate pyrophosphatase that hydrolyzes dTTP and UTP. May have a dual role in cell division arrest and in preventing the incorporation of modified nucleotides into cellular nucleic acids.</text>
</comment>
<dbReference type="GO" id="GO:0005737">
    <property type="term" value="C:cytoplasm"/>
    <property type="evidence" value="ECO:0007669"/>
    <property type="project" value="UniProtKB-SubCell"/>
</dbReference>
<evidence type="ECO:0000256" key="1">
    <source>
        <dbReference type="ARBA" id="ARBA00001968"/>
    </source>
</evidence>
<evidence type="ECO:0000256" key="2">
    <source>
        <dbReference type="ARBA" id="ARBA00022801"/>
    </source>
</evidence>
<dbReference type="GO" id="GO:0047429">
    <property type="term" value="F:nucleoside triphosphate diphosphatase activity"/>
    <property type="evidence" value="ECO:0007669"/>
    <property type="project" value="UniProtKB-EC"/>
</dbReference>
<protein>
    <recommendedName>
        <fullName evidence="3">dTTP/UTP pyrophosphatase</fullName>
        <shortName evidence="3">dTTPase/UTPase</shortName>
        <ecNumber evidence="3">3.6.1.9</ecNumber>
    </recommendedName>
    <alternativeName>
        <fullName evidence="3">Nucleoside triphosphate pyrophosphatase</fullName>
    </alternativeName>
    <alternativeName>
        <fullName evidence="3">Nucleotide pyrophosphatase</fullName>
        <shortName evidence="3">Nucleotide PPase</shortName>
    </alternativeName>
</protein>
<gene>
    <name evidence="4" type="primary">maf</name>
    <name evidence="4" type="ORF">DXB93_13620</name>
</gene>
<dbReference type="GeneID" id="64195968"/>
<reference evidence="4 5" key="1">
    <citation type="submission" date="2018-08" db="EMBL/GenBank/DDBJ databases">
        <title>A genome reference for cultivated species of the human gut microbiota.</title>
        <authorList>
            <person name="Zou Y."/>
            <person name="Xue W."/>
            <person name="Luo G."/>
        </authorList>
    </citation>
    <scope>NUCLEOTIDE SEQUENCE [LARGE SCALE GENOMIC DNA]</scope>
    <source>
        <strain evidence="4 5">OM06-4</strain>
    </source>
</reference>
<dbReference type="PANTHER" id="PTHR43213:SF5">
    <property type="entry name" value="BIFUNCTIONAL DTTP_UTP PYROPHOSPHATASE_METHYLTRANSFERASE PROTEIN-RELATED"/>
    <property type="match status" value="1"/>
</dbReference>
<dbReference type="InterPro" id="IPR029001">
    <property type="entry name" value="ITPase-like_fam"/>
</dbReference>
<feature type="active site" description="Proton acceptor" evidence="3">
    <location>
        <position position="69"/>
    </location>
</feature>
<dbReference type="Pfam" id="PF02545">
    <property type="entry name" value="Maf"/>
    <property type="match status" value="1"/>
</dbReference>
<keyword evidence="3" id="KW-0963">Cytoplasm</keyword>
<comment type="caution">
    <text evidence="3">Lacks conserved residue(s) required for the propagation of feature annotation.</text>
</comment>
<dbReference type="RefSeq" id="WP_003538127.1">
    <property type="nucleotide sequence ID" value="NZ_AP031443.1"/>
</dbReference>
<evidence type="ECO:0000313" key="5">
    <source>
        <dbReference type="Proteomes" id="UP000261032"/>
    </source>
</evidence>
<proteinExistence type="inferred from homology"/>
<dbReference type="PIRSF" id="PIRSF006305">
    <property type="entry name" value="Maf"/>
    <property type="match status" value="1"/>
</dbReference>
<dbReference type="CDD" id="cd00555">
    <property type="entry name" value="Maf"/>
    <property type="match status" value="1"/>
</dbReference>
<feature type="site" description="Important for substrate specificity" evidence="3">
    <location>
        <position position="70"/>
    </location>
</feature>
<comment type="caution">
    <text evidence="4">The sequence shown here is derived from an EMBL/GenBank/DDBJ whole genome shotgun (WGS) entry which is preliminary data.</text>
</comment>
<dbReference type="SUPFAM" id="SSF52972">
    <property type="entry name" value="ITPase-like"/>
    <property type="match status" value="1"/>
</dbReference>
<feature type="site" description="Important for substrate specificity" evidence="3">
    <location>
        <position position="152"/>
    </location>
</feature>
<sequence length="185" mass="20730">MKRLVLASSSPRRKELLELHKFDFIIDFQEIEEVLDESLALPLRLEKLAYQKAAPIALKYPSDIVIGADTMVCLENQMLGKAADRQAAYEMLKLLSDQTQTVYSAVAIIDNGKVSTYHDGTKVTFKKLSDEEINAYLDLNEWPGKAGAYAIQGEGKALVAKVEGNLETVIGMPVWIIEEYLNNHR</sequence>
<comment type="subcellular location">
    <subcellularLocation>
        <location evidence="3">Cytoplasm</location>
    </subcellularLocation>
</comment>
<dbReference type="Gene3D" id="3.90.950.10">
    <property type="match status" value="1"/>
</dbReference>
<accession>A0A3E3EAZ7</accession>
<comment type="similarity">
    <text evidence="3">Belongs to the Maf family. YhdE subfamily.</text>
</comment>
<dbReference type="InterPro" id="IPR003697">
    <property type="entry name" value="Maf-like"/>
</dbReference>
<dbReference type="NCBIfam" id="TIGR00172">
    <property type="entry name" value="maf"/>
    <property type="match status" value="1"/>
</dbReference>
<keyword evidence="3" id="KW-0546">Nucleotide metabolism</keyword>
<evidence type="ECO:0000256" key="3">
    <source>
        <dbReference type="HAMAP-Rule" id="MF_00528"/>
    </source>
</evidence>